<feature type="region of interest" description="Disordered" evidence="4">
    <location>
        <begin position="304"/>
        <end position="402"/>
    </location>
</feature>
<comment type="similarity">
    <text evidence="2">Belongs to the SURF6 family.</text>
</comment>
<dbReference type="InterPro" id="IPR007019">
    <property type="entry name" value="SURF6"/>
</dbReference>
<dbReference type="GO" id="GO:0042274">
    <property type="term" value="P:ribosomal small subunit biogenesis"/>
    <property type="evidence" value="ECO:0007669"/>
    <property type="project" value="TreeGrafter"/>
</dbReference>
<gene>
    <name evidence="7" type="ORF">CPB83DRAFT_761768</name>
</gene>
<evidence type="ECO:0000313" key="7">
    <source>
        <dbReference type="EMBL" id="KAF9531203.1"/>
    </source>
</evidence>
<dbReference type="InterPro" id="IPR029188">
    <property type="entry name" value="Rrp14_N"/>
</dbReference>
<evidence type="ECO:0000256" key="1">
    <source>
        <dbReference type="ARBA" id="ARBA00004123"/>
    </source>
</evidence>
<dbReference type="AlphaFoldDB" id="A0A9P6EK32"/>
<feature type="compositionally biased region" description="Basic and acidic residues" evidence="4">
    <location>
        <begin position="164"/>
        <end position="212"/>
    </location>
</feature>
<evidence type="ECO:0000259" key="6">
    <source>
        <dbReference type="Pfam" id="PF15459"/>
    </source>
</evidence>
<dbReference type="GO" id="GO:0005730">
    <property type="term" value="C:nucleolus"/>
    <property type="evidence" value="ECO:0007669"/>
    <property type="project" value="TreeGrafter"/>
</dbReference>
<feature type="compositionally biased region" description="Basic and acidic residues" evidence="4">
    <location>
        <begin position="351"/>
        <end position="363"/>
    </location>
</feature>
<evidence type="ECO:0000259" key="5">
    <source>
        <dbReference type="Pfam" id="PF04935"/>
    </source>
</evidence>
<dbReference type="Proteomes" id="UP000807306">
    <property type="component" value="Unassembled WGS sequence"/>
</dbReference>
<feature type="compositionally biased region" description="Basic residues" evidence="4">
    <location>
        <begin position="315"/>
        <end position="324"/>
    </location>
</feature>
<evidence type="ECO:0000256" key="4">
    <source>
        <dbReference type="SAM" id="MobiDB-lite"/>
    </source>
</evidence>
<feature type="compositionally biased region" description="Basic and acidic residues" evidence="4">
    <location>
        <begin position="325"/>
        <end position="340"/>
    </location>
</feature>
<feature type="domain" description="Ribosomal RNA-processing protein 14 N-terminal" evidence="6">
    <location>
        <begin position="11"/>
        <end position="74"/>
    </location>
</feature>
<dbReference type="Pfam" id="PF15459">
    <property type="entry name" value="RRP14"/>
    <property type="match status" value="1"/>
</dbReference>
<feature type="compositionally biased region" description="Basic and acidic residues" evidence="4">
    <location>
        <begin position="304"/>
        <end position="314"/>
    </location>
</feature>
<comment type="subcellular location">
    <subcellularLocation>
        <location evidence="1">Nucleus</location>
    </subcellularLocation>
</comment>
<evidence type="ECO:0000313" key="8">
    <source>
        <dbReference type="Proteomes" id="UP000807306"/>
    </source>
</evidence>
<feature type="compositionally biased region" description="Basic and acidic residues" evidence="4">
    <location>
        <begin position="58"/>
        <end position="89"/>
    </location>
</feature>
<proteinExistence type="inferred from homology"/>
<keyword evidence="3" id="KW-0539">Nucleus</keyword>
<evidence type="ECO:0000256" key="2">
    <source>
        <dbReference type="ARBA" id="ARBA00005904"/>
    </source>
</evidence>
<feature type="domain" description="Ribosomal RNA-processing protein 14/surfeit locus protein 6 C-terminal" evidence="5">
    <location>
        <begin position="171"/>
        <end position="367"/>
    </location>
</feature>
<sequence>MPTPPSVLRVSLEKHNDAFEALLKLIPAQYYIVNDDADEQIASKYQKHSKKLKAPKQAVKEASKKAKRDKLDPANHKSIIDIQKENYEKKGKRKASSSDDEAEGDDDELKDVSMNVDLDGDISMHDEDNENPLTPMPPAQGISHLRDKLHAKMATLRRGWHPSEPGDKDGLLEERRRQRAALREKRRKETKEKKRKEEESRKSKGKKKEENAKGNLTKTQLLVPDHPHSAPDPSSSSLTKVAYGTLAGSTSSSFKSKLKTPSDPTQALAVLSQRKDKLAALPDEKRKAIEEKEKWMKAEARLEGVKVRDDEGRLKKAAKKKEKEKKKSKEEWSVGKKKEQLTASMAARQKKREDNIAMKNERRKDKKVVKGSSSTKLKSKKARPGFEGKSFGGRGKKTKSKA</sequence>
<dbReference type="OrthoDB" id="444809at2759"/>
<keyword evidence="8" id="KW-1185">Reference proteome</keyword>
<dbReference type="GO" id="GO:0003677">
    <property type="term" value="F:DNA binding"/>
    <property type="evidence" value="ECO:0007669"/>
    <property type="project" value="TreeGrafter"/>
</dbReference>
<evidence type="ECO:0000256" key="3">
    <source>
        <dbReference type="ARBA" id="ARBA00023242"/>
    </source>
</evidence>
<dbReference type="PANTHER" id="PTHR14369">
    <property type="entry name" value="SURFEIT LOCUS PROTEIN 6"/>
    <property type="match status" value="1"/>
</dbReference>
<dbReference type="GO" id="GO:0003723">
    <property type="term" value="F:RNA binding"/>
    <property type="evidence" value="ECO:0007669"/>
    <property type="project" value="TreeGrafter"/>
</dbReference>
<dbReference type="PANTHER" id="PTHR14369:SF0">
    <property type="entry name" value="SURFEIT LOCUS PROTEIN 6"/>
    <property type="match status" value="1"/>
</dbReference>
<feature type="compositionally biased region" description="Acidic residues" evidence="4">
    <location>
        <begin position="98"/>
        <end position="109"/>
    </location>
</feature>
<dbReference type="GO" id="GO:0042273">
    <property type="term" value="P:ribosomal large subunit biogenesis"/>
    <property type="evidence" value="ECO:0007669"/>
    <property type="project" value="TreeGrafter"/>
</dbReference>
<dbReference type="Pfam" id="PF04935">
    <property type="entry name" value="SURF6"/>
    <property type="match status" value="1"/>
</dbReference>
<organism evidence="7 8">
    <name type="scientific">Crepidotus variabilis</name>
    <dbReference type="NCBI Taxonomy" id="179855"/>
    <lineage>
        <taxon>Eukaryota</taxon>
        <taxon>Fungi</taxon>
        <taxon>Dikarya</taxon>
        <taxon>Basidiomycota</taxon>
        <taxon>Agaricomycotina</taxon>
        <taxon>Agaricomycetes</taxon>
        <taxon>Agaricomycetidae</taxon>
        <taxon>Agaricales</taxon>
        <taxon>Agaricineae</taxon>
        <taxon>Crepidotaceae</taxon>
        <taxon>Crepidotus</taxon>
    </lineage>
</organism>
<accession>A0A9P6EK32</accession>
<dbReference type="InterPro" id="IPR029190">
    <property type="entry name" value="Rrp14/SURF6_C"/>
</dbReference>
<dbReference type="EMBL" id="MU157836">
    <property type="protein sequence ID" value="KAF9531203.1"/>
    <property type="molecule type" value="Genomic_DNA"/>
</dbReference>
<name>A0A9P6EK32_9AGAR</name>
<comment type="caution">
    <text evidence="7">The sequence shown here is derived from an EMBL/GenBank/DDBJ whole genome shotgun (WGS) entry which is preliminary data.</text>
</comment>
<feature type="region of interest" description="Disordered" evidence="4">
    <location>
        <begin position="44"/>
        <end position="239"/>
    </location>
</feature>
<protein>
    <submittedName>
        <fullName evidence="7">Surfeit locus protein 6-domain-containing protein</fullName>
    </submittedName>
</protein>
<feature type="compositionally biased region" description="Basic residues" evidence="4">
    <location>
        <begin position="45"/>
        <end position="54"/>
    </location>
</feature>
<reference evidence="7" key="1">
    <citation type="submission" date="2020-11" db="EMBL/GenBank/DDBJ databases">
        <authorList>
            <consortium name="DOE Joint Genome Institute"/>
            <person name="Ahrendt S."/>
            <person name="Riley R."/>
            <person name="Andreopoulos W."/>
            <person name="Labutti K."/>
            <person name="Pangilinan J."/>
            <person name="Ruiz-Duenas F.J."/>
            <person name="Barrasa J.M."/>
            <person name="Sanchez-Garcia M."/>
            <person name="Camarero S."/>
            <person name="Miyauchi S."/>
            <person name="Serrano A."/>
            <person name="Linde D."/>
            <person name="Babiker R."/>
            <person name="Drula E."/>
            <person name="Ayuso-Fernandez I."/>
            <person name="Pacheco R."/>
            <person name="Padilla G."/>
            <person name="Ferreira P."/>
            <person name="Barriuso J."/>
            <person name="Kellner H."/>
            <person name="Castanera R."/>
            <person name="Alfaro M."/>
            <person name="Ramirez L."/>
            <person name="Pisabarro A.G."/>
            <person name="Kuo A."/>
            <person name="Tritt A."/>
            <person name="Lipzen A."/>
            <person name="He G."/>
            <person name="Yan M."/>
            <person name="Ng V."/>
            <person name="Cullen D."/>
            <person name="Martin F."/>
            <person name="Rosso M.-N."/>
            <person name="Henrissat B."/>
            <person name="Hibbett D."/>
            <person name="Martinez A.T."/>
            <person name="Grigoriev I.V."/>
        </authorList>
    </citation>
    <scope>NUCLEOTIDE SEQUENCE</scope>
    <source>
        <strain evidence="7">CBS 506.95</strain>
    </source>
</reference>